<comment type="caution">
    <text evidence="2">The sequence shown here is derived from an EMBL/GenBank/DDBJ whole genome shotgun (WGS) entry which is preliminary data.</text>
</comment>
<dbReference type="Proteomes" id="UP000007151">
    <property type="component" value="Unassembled WGS sequence"/>
</dbReference>
<name>A0A212EWB5_DANPL</name>
<accession>A0A212EWB5</accession>
<dbReference type="AlphaFoldDB" id="A0A212EWB5"/>
<sequence>MRFILLFVCALALFASVSAAPCYSNRCGGQTGGYGGGGGRSGGGGGGRGGGGRGGCPTCGVSNFGNGDHNANVITVSRHYG</sequence>
<dbReference type="KEGG" id="dpl:KGM_215311"/>
<keyword evidence="1" id="KW-0732">Signal</keyword>
<gene>
    <name evidence="2" type="ORF">KGM_215311</name>
</gene>
<protein>
    <submittedName>
        <fullName evidence="2">Uncharacterized protein</fullName>
    </submittedName>
</protein>
<reference evidence="2 3" key="1">
    <citation type="journal article" date="2011" name="Cell">
        <title>The monarch butterfly genome yields insights into long-distance migration.</title>
        <authorList>
            <person name="Zhan S."/>
            <person name="Merlin C."/>
            <person name="Boore J.L."/>
            <person name="Reppert S.M."/>
        </authorList>
    </citation>
    <scope>NUCLEOTIDE SEQUENCE [LARGE SCALE GENOMIC DNA]</scope>
    <source>
        <strain evidence="2">F-2</strain>
    </source>
</reference>
<dbReference type="EMBL" id="AGBW02012071">
    <property type="protein sequence ID" value="OWR45734.1"/>
    <property type="molecule type" value="Genomic_DNA"/>
</dbReference>
<feature type="signal peptide" evidence="1">
    <location>
        <begin position="1"/>
        <end position="19"/>
    </location>
</feature>
<dbReference type="InParanoid" id="A0A212EWB5"/>
<evidence type="ECO:0000256" key="1">
    <source>
        <dbReference type="SAM" id="SignalP"/>
    </source>
</evidence>
<organism evidence="2 3">
    <name type="scientific">Danaus plexippus plexippus</name>
    <dbReference type="NCBI Taxonomy" id="278856"/>
    <lineage>
        <taxon>Eukaryota</taxon>
        <taxon>Metazoa</taxon>
        <taxon>Ecdysozoa</taxon>
        <taxon>Arthropoda</taxon>
        <taxon>Hexapoda</taxon>
        <taxon>Insecta</taxon>
        <taxon>Pterygota</taxon>
        <taxon>Neoptera</taxon>
        <taxon>Endopterygota</taxon>
        <taxon>Lepidoptera</taxon>
        <taxon>Glossata</taxon>
        <taxon>Ditrysia</taxon>
        <taxon>Papilionoidea</taxon>
        <taxon>Nymphalidae</taxon>
        <taxon>Danainae</taxon>
        <taxon>Danaini</taxon>
        <taxon>Danaina</taxon>
        <taxon>Danaus</taxon>
        <taxon>Danaus</taxon>
    </lineage>
</organism>
<proteinExistence type="predicted"/>
<evidence type="ECO:0000313" key="3">
    <source>
        <dbReference type="Proteomes" id="UP000007151"/>
    </source>
</evidence>
<evidence type="ECO:0000313" key="2">
    <source>
        <dbReference type="EMBL" id="OWR45734.1"/>
    </source>
</evidence>
<keyword evidence="3" id="KW-1185">Reference proteome</keyword>
<feature type="chain" id="PRO_5011117416" evidence="1">
    <location>
        <begin position="20"/>
        <end position="81"/>
    </location>
</feature>